<evidence type="ECO:0000313" key="1">
    <source>
        <dbReference type="EMBL" id="GAG98931.1"/>
    </source>
</evidence>
<dbReference type="EMBL" id="BART01027922">
    <property type="protein sequence ID" value="GAG98931.1"/>
    <property type="molecule type" value="Genomic_DNA"/>
</dbReference>
<accession>X1DR87</accession>
<comment type="caution">
    <text evidence="1">The sequence shown here is derived from an EMBL/GenBank/DDBJ whole genome shotgun (WGS) entry which is preliminary data.</text>
</comment>
<protein>
    <submittedName>
        <fullName evidence="1">Uncharacterized protein</fullName>
    </submittedName>
</protein>
<sequence>MGDLVAAIFTNHGPIAMCPTCEATDWNIKLNGFEQRWDKITGCECANCGLTVDWVSVVREPVDWDYSI</sequence>
<organism evidence="1">
    <name type="scientific">marine sediment metagenome</name>
    <dbReference type="NCBI Taxonomy" id="412755"/>
    <lineage>
        <taxon>unclassified sequences</taxon>
        <taxon>metagenomes</taxon>
        <taxon>ecological metagenomes</taxon>
    </lineage>
</organism>
<gene>
    <name evidence="1" type="ORF">S01H4_49370</name>
</gene>
<reference evidence="1" key="1">
    <citation type="journal article" date="2014" name="Front. Microbiol.">
        <title>High frequency of phylogenetically diverse reductive dehalogenase-homologous genes in deep subseafloor sedimentary metagenomes.</title>
        <authorList>
            <person name="Kawai M."/>
            <person name="Futagami T."/>
            <person name="Toyoda A."/>
            <person name="Takaki Y."/>
            <person name="Nishi S."/>
            <person name="Hori S."/>
            <person name="Arai W."/>
            <person name="Tsubouchi T."/>
            <person name="Morono Y."/>
            <person name="Uchiyama I."/>
            <person name="Ito T."/>
            <person name="Fujiyama A."/>
            <person name="Inagaki F."/>
            <person name="Takami H."/>
        </authorList>
    </citation>
    <scope>NUCLEOTIDE SEQUENCE</scope>
    <source>
        <strain evidence="1">Expedition CK06-06</strain>
    </source>
</reference>
<dbReference type="AlphaFoldDB" id="X1DR87"/>
<name>X1DR87_9ZZZZ</name>
<proteinExistence type="predicted"/>